<comment type="caution">
    <text evidence="1">The sequence shown here is derived from an EMBL/GenBank/DDBJ whole genome shotgun (WGS) entry which is preliminary data.</text>
</comment>
<dbReference type="PANTHER" id="PTHR33361">
    <property type="entry name" value="GLR0591 PROTEIN"/>
    <property type="match status" value="1"/>
</dbReference>
<proteinExistence type="predicted"/>
<evidence type="ECO:0000313" key="1">
    <source>
        <dbReference type="EMBL" id="RDU22795.1"/>
    </source>
</evidence>
<dbReference type="InterPro" id="IPR010281">
    <property type="entry name" value="DUF885"/>
</dbReference>
<dbReference type="Pfam" id="PF05960">
    <property type="entry name" value="DUF885"/>
    <property type="match status" value="1"/>
</dbReference>
<dbReference type="EMBL" id="QRCT01000045">
    <property type="protein sequence ID" value="RDU22795.1"/>
    <property type="molecule type" value="Genomic_DNA"/>
</dbReference>
<evidence type="ECO:0000313" key="2">
    <source>
        <dbReference type="Proteomes" id="UP000255036"/>
    </source>
</evidence>
<name>A0A371AT99_9FIRM</name>
<dbReference type="AlphaFoldDB" id="A0A371AT99"/>
<dbReference type="PROSITE" id="PS51257">
    <property type="entry name" value="PROKAR_LIPOPROTEIN"/>
    <property type="match status" value="1"/>
</dbReference>
<gene>
    <name evidence="1" type="ORF">DWV06_12660</name>
</gene>
<dbReference type="Proteomes" id="UP000255036">
    <property type="component" value="Unassembled WGS sequence"/>
</dbReference>
<reference evidence="1 2" key="1">
    <citation type="submission" date="2018-07" db="EMBL/GenBank/DDBJ databases">
        <title>Anaerosacharophilus polymeroproducens gen. nov. sp. nov., an anaerobic bacterium isolated from salt field.</title>
        <authorList>
            <person name="Kim W."/>
            <person name="Yang S.-H."/>
            <person name="Oh J."/>
            <person name="Lee J.-H."/>
            <person name="Kwon K.K."/>
        </authorList>
    </citation>
    <scope>NUCLEOTIDE SEQUENCE [LARGE SCALE GENOMIC DNA]</scope>
    <source>
        <strain evidence="1 2">MCWD5</strain>
    </source>
</reference>
<keyword evidence="2" id="KW-1185">Reference proteome</keyword>
<protein>
    <submittedName>
        <fullName evidence="1">DUF885 domain-containing protein</fullName>
    </submittedName>
</protein>
<dbReference type="OrthoDB" id="9760040at2"/>
<accession>A0A371AT99</accession>
<dbReference type="PANTHER" id="PTHR33361:SF2">
    <property type="entry name" value="DUF885 DOMAIN-CONTAINING PROTEIN"/>
    <property type="match status" value="1"/>
</dbReference>
<organism evidence="1 2">
    <name type="scientific">Anaerosacchariphilus polymeriproducens</name>
    <dbReference type="NCBI Taxonomy" id="1812858"/>
    <lineage>
        <taxon>Bacteria</taxon>
        <taxon>Bacillati</taxon>
        <taxon>Bacillota</taxon>
        <taxon>Clostridia</taxon>
        <taxon>Lachnospirales</taxon>
        <taxon>Lachnospiraceae</taxon>
        <taxon>Anaerosacchariphilus</taxon>
    </lineage>
</organism>
<dbReference type="RefSeq" id="WP_115482557.1">
    <property type="nucleotide sequence ID" value="NZ_QRCT01000045.1"/>
</dbReference>
<sequence length="581" mass="66764">MKRNAIVSSFIFIICLMFLVFGCNKKKSSTVSSFNNYLNDIFRSEITSNTINLHYTLKNPSSYGIKKYPITLNNYSKETFQDSAAALENYQAVLESFPYDSLNTNQKITYDILNNYFSTELSSKQLYLYSEPLNMYTGVHSQLPILLAEYRIDNEKDIKEYLSLLCLVDEYLKDVLNFEKQKSKAGLFMSPSSAEKIINQCSDFIKDPSANYLIDTFEDRVNKTNLSSRKRRKYIAQNKKAIEKHIIPGYKALITGLELIKDTGVNKQGLCYFPKGKEFYEYLVKYNTGSSRSMKEITSLIEKQRMQDLHDSIKIINKSPAILSKASLSLEISSPEHIVEYLKEKCKKDFPSPINVNYSIKYVHSSLKDVIGPAFYLQPPIDNPNENFIYINKSSLTNDLELFTTLAHEGYPGHLYQNVMSTETSNNPLLCITDYCGFSEGWATYVEMYSYSLAGIDQDLADLLQMDRSILLSLYSTLDIGIHFEGWSIKDTQRFMADFGIDDIRAVVNTYNTVAANPAYYLRYYVGYLEFLSLRDIAKDALGDDFNLKKFHEFLVEFGPAPFTVIEKYMQKWIDSQKSQS</sequence>